<dbReference type="PANTHER" id="PTHR47945:SF5">
    <property type="entry name" value="CYTOCHROME P450 84A1-RELATED"/>
    <property type="match status" value="1"/>
</dbReference>
<dbReference type="PANTHER" id="PTHR47945">
    <property type="entry name" value="CYTOCHROME P450 84A1-RELATED"/>
    <property type="match status" value="1"/>
</dbReference>
<evidence type="ECO:0000256" key="1">
    <source>
        <dbReference type="SAM" id="SignalP"/>
    </source>
</evidence>
<dbReference type="Proteomes" id="UP001327560">
    <property type="component" value="Chromosome 6"/>
</dbReference>
<dbReference type="InterPro" id="IPR053062">
    <property type="entry name" value="CYP450_84A"/>
</dbReference>
<feature type="chain" id="PRO_5042831914" evidence="1">
    <location>
        <begin position="24"/>
        <end position="138"/>
    </location>
</feature>
<dbReference type="EMBL" id="CP136895">
    <property type="protein sequence ID" value="WOL10068.1"/>
    <property type="molecule type" value="Genomic_DNA"/>
</dbReference>
<evidence type="ECO:0000313" key="2">
    <source>
        <dbReference type="EMBL" id="WOL10068.1"/>
    </source>
</evidence>
<reference evidence="2 3" key="1">
    <citation type="submission" date="2023-10" db="EMBL/GenBank/DDBJ databases">
        <title>Chromosome-scale genome assembly provides insights into flower coloration mechanisms of Canna indica.</title>
        <authorList>
            <person name="Li C."/>
        </authorList>
    </citation>
    <scope>NUCLEOTIDE SEQUENCE [LARGE SCALE GENOMIC DNA]</scope>
    <source>
        <tissue evidence="2">Flower</tissue>
    </source>
</reference>
<dbReference type="SUPFAM" id="SSF48264">
    <property type="entry name" value="Cytochrome P450"/>
    <property type="match status" value="1"/>
</dbReference>
<dbReference type="InterPro" id="IPR036396">
    <property type="entry name" value="Cyt_P450_sf"/>
</dbReference>
<dbReference type="GO" id="GO:0020037">
    <property type="term" value="F:heme binding"/>
    <property type="evidence" value="ECO:0007669"/>
    <property type="project" value="InterPro"/>
</dbReference>
<proteinExistence type="predicted"/>
<organism evidence="2 3">
    <name type="scientific">Canna indica</name>
    <name type="common">Indian-shot</name>
    <dbReference type="NCBI Taxonomy" id="4628"/>
    <lineage>
        <taxon>Eukaryota</taxon>
        <taxon>Viridiplantae</taxon>
        <taxon>Streptophyta</taxon>
        <taxon>Embryophyta</taxon>
        <taxon>Tracheophyta</taxon>
        <taxon>Spermatophyta</taxon>
        <taxon>Magnoliopsida</taxon>
        <taxon>Liliopsida</taxon>
        <taxon>Zingiberales</taxon>
        <taxon>Cannaceae</taxon>
        <taxon>Canna</taxon>
    </lineage>
</organism>
<dbReference type="GO" id="GO:0005506">
    <property type="term" value="F:iron ion binding"/>
    <property type="evidence" value="ECO:0007669"/>
    <property type="project" value="InterPro"/>
</dbReference>
<dbReference type="GO" id="GO:0016705">
    <property type="term" value="F:oxidoreductase activity, acting on paired donors, with incorporation or reduction of molecular oxygen"/>
    <property type="evidence" value="ECO:0007669"/>
    <property type="project" value="InterPro"/>
</dbReference>
<dbReference type="AlphaFoldDB" id="A0AAQ3KJJ7"/>
<keyword evidence="1" id="KW-0732">Signal</keyword>
<name>A0AAQ3KJJ7_9LILI</name>
<gene>
    <name evidence="2" type="ORF">Cni_G18822</name>
</gene>
<keyword evidence="3" id="KW-1185">Reference proteome</keyword>
<protein>
    <submittedName>
        <fullName evidence="2">Cytochrome P450</fullName>
    </submittedName>
</protein>
<dbReference type="GO" id="GO:0004497">
    <property type="term" value="F:monooxygenase activity"/>
    <property type="evidence" value="ECO:0007669"/>
    <property type="project" value="InterPro"/>
</dbReference>
<evidence type="ECO:0000313" key="3">
    <source>
        <dbReference type="Proteomes" id="UP001327560"/>
    </source>
</evidence>
<accession>A0AAQ3KJJ7</accession>
<feature type="signal peptide" evidence="1">
    <location>
        <begin position="1"/>
        <end position="23"/>
    </location>
</feature>
<sequence>MKPSAALPSVTLQAIVLLTSTTSHLILPTDHRVTFGKHDTKNKDGFIPSYVQEISKRIGTFNVIDFIPLLSWLYPQGINKRLTVAQRILDRFNNKIINKHMVNGREVDPTAKAKMVTEMLLEDSHNIKHDGGGDDELK</sequence>
<dbReference type="Gene3D" id="1.10.630.10">
    <property type="entry name" value="Cytochrome P450"/>
    <property type="match status" value="1"/>
</dbReference>